<dbReference type="EMBL" id="QKVK01000002">
    <property type="protein sequence ID" value="PZF78081.1"/>
    <property type="molecule type" value="Genomic_DNA"/>
</dbReference>
<evidence type="ECO:0000313" key="2">
    <source>
        <dbReference type="EMBL" id="PZF78081.1"/>
    </source>
</evidence>
<dbReference type="AlphaFoldDB" id="A0A2W2ARU3"/>
<keyword evidence="1" id="KW-1133">Transmembrane helix</keyword>
<sequence>MKKRAEDIWPVWKLGLLLYPFATAAVAVNLFMLALLGSWIGLGTLSPMSAVWLSLPLGIPATWASALWVQRLLVQASR</sequence>
<feature type="transmembrane region" description="Helical" evidence="1">
    <location>
        <begin position="49"/>
        <end position="69"/>
    </location>
</feature>
<evidence type="ECO:0000313" key="3">
    <source>
        <dbReference type="Proteomes" id="UP000248795"/>
    </source>
</evidence>
<reference evidence="3" key="1">
    <citation type="submission" date="2018-06" db="EMBL/GenBank/DDBJ databases">
        <title>Aestuariibacter litoralis strain KCTC 52945T.</title>
        <authorList>
            <person name="Li X."/>
            <person name="Salam N."/>
            <person name="Li J.-L."/>
            <person name="Chen Y.-M."/>
            <person name="Yang Z.-W."/>
            <person name="Zhang L.-Y."/>
            <person name="Han M.-X."/>
            <person name="Xiao M."/>
            <person name="Li W.-J."/>
        </authorList>
    </citation>
    <scope>NUCLEOTIDE SEQUENCE [LARGE SCALE GENOMIC DNA]</scope>
    <source>
        <strain evidence="3">KCTC 52945</strain>
    </source>
</reference>
<feature type="transmembrane region" description="Helical" evidence="1">
    <location>
        <begin position="12"/>
        <end position="37"/>
    </location>
</feature>
<dbReference type="Proteomes" id="UP000248795">
    <property type="component" value="Unassembled WGS sequence"/>
</dbReference>
<organism evidence="2 3">
    <name type="scientific">Aestuariivirga litoralis</name>
    <dbReference type="NCBI Taxonomy" id="2650924"/>
    <lineage>
        <taxon>Bacteria</taxon>
        <taxon>Pseudomonadati</taxon>
        <taxon>Pseudomonadota</taxon>
        <taxon>Alphaproteobacteria</taxon>
        <taxon>Hyphomicrobiales</taxon>
        <taxon>Aestuariivirgaceae</taxon>
        <taxon>Aestuariivirga</taxon>
    </lineage>
</organism>
<comment type="caution">
    <text evidence="2">The sequence shown here is derived from an EMBL/GenBank/DDBJ whole genome shotgun (WGS) entry which is preliminary data.</text>
</comment>
<accession>A0A2W2ARU3</accession>
<keyword evidence="1" id="KW-0812">Transmembrane</keyword>
<gene>
    <name evidence="2" type="ORF">DK847_06585</name>
</gene>
<name>A0A2W2ARU3_9HYPH</name>
<evidence type="ECO:0008006" key="4">
    <source>
        <dbReference type="Google" id="ProtNLM"/>
    </source>
</evidence>
<keyword evidence="1" id="KW-0472">Membrane</keyword>
<protein>
    <recommendedName>
        <fullName evidence="4">NnrT protein</fullName>
    </recommendedName>
</protein>
<proteinExistence type="predicted"/>
<evidence type="ECO:0000256" key="1">
    <source>
        <dbReference type="SAM" id="Phobius"/>
    </source>
</evidence>
<keyword evidence="3" id="KW-1185">Reference proteome</keyword>